<name>G7YUG3_CLOSI</name>
<reference evidence="2" key="1">
    <citation type="journal article" date="2011" name="Genome Biol.">
        <title>The draft genome of the carcinogenic human liver fluke Clonorchis sinensis.</title>
        <authorList>
            <person name="Wang X."/>
            <person name="Chen W."/>
            <person name="Huang Y."/>
            <person name="Sun J."/>
            <person name="Men J."/>
            <person name="Liu H."/>
            <person name="Luo F."/>
            <person name="Guo L."/>
            <person name="Lv X."/>
            <person name="Deng C."/>
            <person name="Zhou C."/>
            <person name="Fan Y."/>
            <person name="Li X."/>
            <person name="Huang L."/>
            <person name="Hu Y."/>
            <person name="Liang C."/>
            <person name="Hu X."/>
            <person name="Xu J."/>
            <person name="Yu X."/>
        </authorList>
    </citation>
    <scope>NUCLEOTIDE SEQUENCE [LARGE SCALE GENOMIC DNA]</scope>
    <source>
        <strain evidence="2">Henan</strain>
    </source>
</reference>
<sequence>MQSLWLVMYKYCMTGPNKPSNNRHDVVGKSSSDPDTRFPKRLDISRSQSYNSVDVMALNCARYLQEDNCSIRKDGFSCLDNNRYARTLSTVNLCRTEYNPNAWSRNPED</sequence>
<keyword evidence="3" id="KW-1185">Reference proteome</keyword>
<evidence type="ECO:0000313" key="3">
    <source>
        <dbReference type="Proteomes" id="UP000008909"/>
    </source>
</evidence>
<feature type="region of interest" description="Disordered" evidence="1">
    <location>
        <begin position="15"/>
        <end position="40"/>
    </location>
</feature>
<evidence type="ECO:0000313" key="2">
    <source>
        <dbReference type="EMBL" id="GAA56593.1"/>
    </source>
</evidence>
<protein>
    <submittedName>
        <fullName evidence="2">Uncharacterized protein</fullName>
    </submittedName>
</protein>
<feature type="compositionally biased region" description="Basic and acidic residues" evidence="1">
    <location>
        <begin position="22"/>
        <end position="40"/>
    </location>
</feature>
<evidence type="ECO:0000256" key="1">
    <source>
        <dbReference type="SAM" id="MobiDB-lite"/>
    </source>
</evidence>
<accession>G7YUG3</accession>
<proteinExistence type="predicted"/>
<dbReference type="EMBL" id="DF144303">
    <property type="protein sequence ID" value="GAA56593.1"/>
    <property type="molecule type" value="Genomic_DNA"/>
</dbReference>
<dbReference type="Proteomes" id="UP000008909">
    <property type="component" value="Unassembled WGS sequence"/>
</dbReference>
<gene>
    <name evidence="2" type="ORF">CLF_111161</name>
</gene>
<organism evidence="2 3">
    <name type="scientific">Clonorchis sinensis</name>
    <name type="common">Chinese liver fluke</name>
    <dbReference type="NCBI Taxonomy" id="79923"/>
    <lineage>
        <taxon>Eukaryota</taxon>
        <taxon>Metazoa</taxon>
        <taxon>Spiralia</taxon>
        <taxon>Lophotrochozoa</taxon>
        <taxon>Platyhelminthes</taxon>
        <taxon>Trematoda</taxon>
        <taxon>Digenea</taxon>
        <taxon>Opisthorchiida</taxon>
        <taxon>Opisthorchiata</taxon>
        <taxon>Opisthorchiidae</taxon>
        <taxon>Clonorchis</taxon>
    </lineage>
</organism>
<dbReference type="AlphaFoldDB" id="G7YUG3"/>
<reference key="2">
    <citation type="submission" date="2011-10" db="EMBL/GenBank/DDBJ databases">
        <title>The genome and transcriptome sequence of Clonorchis sinensis provide insights into the carcinogenic liver fluke.</title>
        <authorList>
            <person name="Wang X."/>
            <person name="Huang Y."/>
            <person name="Chen W."/>
            <person name="Liu H."/>
            <person name="Guo L."/>
            <person name="Chen Y."/>
            <person name="Luo F."/>
            <person name="Zhou W."/>
            <person name="Sun J."/>
            <person name="Mao Q."/>
            <person name="Liang P."/>
            <person name="Zhou C."/>
            <person name="Tian Y."/>
            <person name="Men J."/>
            <person name="Lv X."/>
            <person name="Huang L."/>
            <person name="Zhou J."/>
            <person name="Hu Y."/>
            <person name="Li R."/>
            <person name="Zhang F."/>
            <person name="Lei H."/>
            <person name="Li X."/>
            <person name="Hu X."/>
            <person name="Liang C."/>
            <person name="Xu J."/>
            <person name="Wu Z."/>
            <person name="Yu X."/>
        </authorList>
    </citation>
    <scope>NUCLEOTIDE SEQUENCE</scope>
    <source>
        <strain>Henan</strain>
    </source>
</reference>